<keyword evidence="3" id="KW-1185">Reference proteome</keyword>
<name>A0A7G3ZBW3_9SACH</name>
<evidence type="ECO:0000313" key="3">
    <source>
        <dbReference type="Proteomes" id="UP000515788"/>
    </source>
</evidence>
<dbReference type="GeneID" id="59324096"/>
<dbReference type="Proteomes" id="UP000515788">
    <property type="component" value="Chromosome 1"/>
</dbReference>
<gene>
    <name evidence="2" type="ORF">HG536_0A08140</name>
</gene>
<evidence type="ECO:0000256" key="1">
    <source>
        <dbReference type="SAM" id="MobiDB-lite"/>
    </source>
</evidence>
<accession>A0A7G3ZBW3</accession>
<dbReference type="AlphaFoldDB" id="A0A7G3ZBW3"/>
<organism evidence="2 3">
    <name type="scientific">Torulaspora globosa</name>
    <dbReference type="NCBI Taxonomy" id="48254"/>
    <lineage>
        <taxon>Eukaryota</taxon>
        <taxon>Fungi</taxon>
        <taxon>Dikarya</taxon>
        <taxon>Ascomycota</taxon>
        <taxon>Saccharomycotina</taxon>
        <taxon>Saccharomycetes</taxon>
        <taxon>Saccharomycetales</taxon>
        <taxon>Saccharomycetaceae</taxon>
        <taxon>Torulaspora</taxon>
    </lineage>
</organism>
<feature type="region of interest" description="Disordered" evidence="1">
    <location>
        <begin position="76"/>
        <end position="101"/>
    </location>
</feature>
<sequence length="348" mass="38499">MPRKFLGQKIERDIDCLRPSSVTLTADDLRSIPPFPADPDEEGENRPTGKISRKFGGTIRLKKRLQSVPELFLHDLKKKPTRSRTEQRTTSKGIKPSRDFLPTVKEDDSRFTVGALDKVFVSEPIVMPVMVGSDRHPLTQHANKSASGSELLFDEIISAYCGGCRVPKLLDTEIDRVLAHLSHNQVGKKRAGTALPKIYDAESLQPISRVPDPESPVMVEKISSPEYTGSSSDHWSSGDEFSEISGLDGDNYVTAINSLRSTNCSSSSVDALSTKHQIQPVKLWRSRITPGKLFLQDNKSLLSEAMHDDQDIQDPRISGPSAMQLLCDKIESVDIASSSSSLYSEHRT</sequence>
<dbReference type="OrthoDB" id="4036231at2759"/>
<evidence type="ECO:0000313" key="2">
    <source>
        <dbReference type="EMBL" id="QLL30999.1"/>
    </source>
</evidence>
<dbReference type="EMBL" id="CP059246">
    <property type="protein sequence ID" value="QLL30999.1"/>
    <property type="molecule type" value="Genomic_DNA"/>
</dbReference>
<reference evidence="2 3" key="1">
    <citation type="submission" date="2020-06" db="EMBL/GenBank/DDBJ databases">
        <title>The yeast mating-type switching endonuclease HO is a domesticated member of an unorthodox homing genetic element family.</title>
        <authorList>
            <person name="Coughlan A.Y."/>
            <person name="Lombardi L."/>
            <person name="Braun-Galleani S."/>
            <person name="Martos A.R."/>
            <person name="Galeote V."/>
            <person name="Bigey F."/>
            <person name="Dequin S."/>
            <person name="Byrne K.P."/>
            <person name="Wolfe K.H."/>
        </authorList>
    </citation>
    <scope>NUCLEOTIDE SEQUENCE [LARGE SCALE GENOMIC DNA]</scope>
    <source>
        <strain evidence="2 3">CBS764</strain>
    </source>
</reference>
<dbReference type="KEGG" id="tgb:HG536_0A08140"/>
<dbReference type="RefSeq" id="XP_037137674.1">
    <property type="nucleotide sequence ID" value="XM_037281779.1"/>
</dbReference>
<protein>
    <submittedName>
        <fullName evidence="2">Uncharacterized protein</fullName>
    </submittedName>
</protein>
<proteinExistence type="predicted"/>
<feature type="region of interest" description="Disordered" evidence="1">
    <location>
        <begin position="25"/>
        <end position="56"/>
    </location>
</feature>